<dbReference type="Proteomes" id="UP000003688">
    <property type="component" value="Unassembled WGS sequence"/>
</dbReference>
<feature type="domain" description="Fibronectin type-III" evidence="3">
    <location>
        <begin position="1342"/>
        <end position="1433"/>
    </location>
</feature>
<gene>
    <name evidence="4" type="ORF">Cflav_PD4753</name>
</gene>
<feature type="domain" description="Fibronectin type-III" evidence="3">
    <location>
        <begin position="834"/>
        <end position="924"/>
    </location>
</feature>
<dbReference type="PANTHER" id="PTHR13817">
    <property type="entry name" value="TITIN"/>
    <property type="match status" value="1"/>
</dbReference>
<keyword evidence="1" id="KW-0677">Repeat</keyword>
<feature type="domain" description="Fibronectin type-III" evidence="3">
    <location>
        <begin position="1022"/>
        <end position="1112"/>
    </location>
</feature>
<name>B9XEJ9_PEDPL</name>
<dbReference type="InterPro" id="IPR017853">
    <property type="entry name" value="GH"/>
</dbReference>
<dbReference type="SMART" id="SM00060">
    <property type="entry name" value="FN3"/>
    <property type="match status" value="9"/>
</dbReference>
<accession>B9XEJ9</accession>
<dbReference type="CDD" id="cd00063">
    <property type="entry name" value="FN3"/>
    <property type="match status" value="6"/>
</dbReference>
<reference evidence="4 5" key="1">
    <citation type="journal article" date="2011" name="J. Bacteriol.">
        <title>Genome sequence of 'Pedosphaera parvula' Ellin514, an aerobic Verrucomicrobial isolate from pasture soil.</title>
        <authorList>
            <person name="Kant R."/>
            <person name="van Passel M.W."/>
            <person name="Sangwan P."/>
            <person name="Palva A."/>
            <person name="Lucas S."/>
            <person name="Copeland A."/>
            <person name="Lapidus A."/>
            <person name="Glavina Del Rio T."/>
            <person name="Dalin E."/>
            <person name="Tice H."/>
            <person name="Bruce D."/>
            <person name="Goodwin L."/>
            <person name="Pitluck S."/>
            <person name="Chertkov O."/>
            <person name="Larimer F.W."/>
            <person name="Land M.L."/>
            <person name="Hauser L."/>
            <person name="Brettin T.S."/>
            <person name="Detter J.C."/>
            <person name="Han S."/>
            <person name="de Vos W.M."/>
            <person name="Janssen P.H."/>
            <person name="Smidt H."/>
        </authorList>
    </citation>
    <scope>NUCLEOTIDE SEQUENCE [LARGE SCALE GENOMIC DNA]</scope>
    <source>
        <strain evidence="4 5">Ellin514</strain>
    </source>
</reference>
<evidence type="ECO:0000313" key="4">
    <source>
        <dbReference type="EMBL" id="EEF61713.1"/>
    </source>
</evidence>
<dbReference type="Pfam" id="PF00041">
    <property type="entry name" value="fn3"/>
    <property type="match status" value="3"/>
</dbReference>
<keyword evidence="5" id="KW-1185">Reference proteome</keyword>
<dbReference type="InterPro" id="IPR033803">
    <property type="entry name" value="CBD-like_Golvesin-Xly"/>
</dbReference>
<dbReference type="STRING" id="320771.Cflav_PD4753"/>
<sequence precursor="true">MKNYCYSLFNRLAMAGLVAGAMASNHLSAQSLDNGVEPANLGKGDWIYFLSTATNKLGGNVASVTDVASLMNYEKSQGMDFIIVKAGDGASQFPSGSPQFTASLVSAAHTAGLKIFGYSRSFGTNIPGEITLATNVYNMGADGFVIDAEVEWESSNLANNTTLATQLCQGIRAGFPTRFLAHSPLPIISLHNTFPYKEFGLYCDAVMPQDYWKSIGYAPDQMVTTMDTEWRNWQSGLTGNFTNSIKPIAPVGQGWSPSSSETVTSAEITTFVNSLITDTNPVTRGGYRGVSWWRADLHTTDQWTGINGSDIGGSQTNAPAISNVAATGITGTAATITWATDISSDSVVEYGATTSYGSSATNAALTFNHSVSLSGLVVSTTYHYHVKSRSASLNQTISGDLTFTTASAGSVSDIIIDNTSATVVGTWSTGSSSTDKYGADYRFKGQGTGAAYLQYTPSVTTAGNYQVYEWHPIGSNRTTNAPYVITYNGGSQTVFINQKVSGGVWNFIGSYPFAAGTSGNIKITDNIPDSTQMVLADAIKLVYIAPPPPPAAPGGLAATAVSSSQINLTWTDNSTNENNFVLGCSITAGGPYTDIATLSANVASYNDAGRAANTTYYYVVRASNANGASTNSNQASATTPQVLPAAPSGLLATAVSSSQINLSWSDNSTNESNFIVARSTTSGGSYTDIATLGANSTSYSDAGISSSTTYYYVVRASNTAGASANSAQASATTLSALPVAPSGLAAAAISASQINLTWADNATNELNFIVARSTTAGGPYTDMATLGANTSSYSDAGCAANTAYFYVVRASNTSGASANSSEASATTPQVLPVAPSGLTVTAVSASQINLSWADNSNIEDNYIVARSATSGGPYTDIAVLGANITSYINTGLTPSTTYYYVVRAKNSAGSSANTAQASATTFATIPAAPSSLVAQAISATQVNLTWVDNANNELNYIVSRGATSGGPYADIATLGASVSSYSDSTCTPNTTYYYVVRASNTAGASASSNEAMGSTPQVAPVAPSGLAATTASSTQVNLTWTDNSTNELNFIVGRSTSSGGPYTDIVILGANVTSYSDTGLAAGTVYYYVVRSSNSAGSSLNSAQASATTLAIPAAPSSLVAQAISASQVSLTWGDNSSNETGFIVSRSTTAGGPYTDIVTASANSTSFTDSGLLANTTYYYVVRAHSSGGDSAYSNEGPTTTYVTDLLIDNLSANVVGTWSTGTSATDKYGSNYRFKGQGTGTGYLQFTPKITTAGIYAVYEWHPIGANRTTNAPHVITYSGGTQTVYVNQQVNGGNWNLLGNYSFAAGSSGNVQITDAFADTAQMVIADAIQFVLIPVPAAPSGLTATAASKSQINLKWTDNATNETSMVVARSTTSGGPYTTIATLAAGTTSYSNTGLTAGTTYYYVVHAVGAGGTSANSAQASAAPVADIIIDNPAATVTGTWSTGTSSTDKYGSDYRFKSPGAGAGYLKYTPTIPTAGHYQVYEWHSVGSNRATAAPFVVTYNGGSQTVSVNEQVNGGQWNSIGTFALAAGTGGSVKITDNFTDTTRVVIADAVKLVYVGP</sequence>
<feature type="domain" description="Fibronectin type-III" evidence="3">
    <location>
        <begin position="740"/>
        <end position="830"/>
    </location>
</feature>
<feature type="domain" description="Fibronectin type-III" evidence="3">
    <location>
        <begin position="552"/>
        <end position="642"/>
    </location>
</feature>
<evidence type="ECO:0000256" key="1">
    <source>
        <dbReference type="ARBA" id="ARBA00022737"/>
    </source>
</evidence>
<feature type="chain" id="PRO_5002894328" evidence="2">
    <location>
        <begin position="24"/>
        <end position="1565"/>
    </location>
</feature>
<keyword evidence="2" id="KW-0732">Signal</keyword>
<organism evidence="4 5">
    <name type="scientific">Pedosphaera parvula (strain Ellin514)</name>
    <dbReference type="NCBI Taxonomy" id="320771"/>
    <lineage>
        <taxon>Bacteria</taxon>
        <taxon>Pseudomonadati</taxon>
        <taxon>Verrucomicrobiota</taxon>
        <taxon>Pedosphaerae</taxon>
        <taxon>Pedosphaerales</taxon>
        <taxon>Pedosphaeraceae</taxon>
        <taxon>Pedosphaera</taxon>
    </lineage>
</organism>
<dbReference type="InterPro" id="IPR003961">
    <property type="entry name" value="FN3_dom"/>
</dbReference>
<dbReference type="InterPro" id="IPR013783">
    <property type="entry name" value="Ig-like_fold"/>
</dbReference>
<dbReference type="RefSeq" id="WP_007414247.1">
    <property type="nucleotide sequence ID" value="NZ_ABOX02000008.1"/>
</dbReference>
<feature type="signal peptide" evidence="2">
    <location>
        <begin position="1"/>
        <end position="23"/>
    </location>
</feature>
<dbReference type="OrthoDB" id="178250at2"/>
<dbReference type="EMBL" id="ABOX02000008">
    <property type="protein sequence ID" value="EEF61713.1"/>
    <property type="molecule type" value="Genomic_DNA"/>
</dbReference>
<dbReference type="Gene3D" id="2.60.40.10">
    <property type="entry name" value="Immunoglobulins"/>
    <property type="match status" value="8"/>
</dbReference>
<feature type="domain" description="Fibronectin type-III" evidence="3">
    <location>
        <begin position="1115"/>
        <end position="1205"/>
    </location>
</feature>
<dbReference type="Gene3D" id="2.60.40.380">
    <property type="entry name" value="Purple acid phosphatase-like, N-terminal"/>
    <property type="match status" value="1"/>
</dbReference>
<dbReference type="PANTHER" id="PTHR13817:SF166">
    <property type="entry name" value="NEURONAL IGCAM-RELATED"/>
    <property type="match status" value="1"/>
</dbReference>
<proteinExistence type="predicted"/>
<comment type="caution">
    <text evidence="4">The sequence shown here is derived from an EMBL/GenBank/DDBJ whole genome shotgun (WGS) entry which is preliminary data.</text>
</comment>
<feature type="domain" description="Fibronectin type-III" evidence="3">
    <location>
        <begin position="928"/>
        <end position="1018"/>
    </location>
</feature>
<evidence type="ECO:0000256" key="2">
    <source>
        <dbReference type="SAM" id="SignalP"/>
    </source>
</evidence>
<dbReference type="SUPFAM" id="SSF49265">
    <property type="entry name" value="Fibronectin type III"/>
    <property type="match status" value="5"/>
</dbReference>
<dbReference type="InterPro" id="IPR050964">
    <property type="entry name" value="Striated_Muscle_Regulatory"/>
</dbReference>
<dbReference type="SUPFAM" id="SSF51445">
    <property type="entry name" value="(Trans)glycosidases"/>
    <property type="match status" value="1"/>
</dbReference>
<dbReference type="InterPro" id="IPR036116">
    <property type="entry name" value="FN3_sf"/>
</dbReference>
<protein>
    <submittedName>
        <fullName evidence="4">Fibronectin type III domain protein</fullName>
    </submittedName>
</protein>
<dbReference type="PROSITE" id="PS50853">
    <property type="entry name" value="FN3"/>
    <property type="match status" value="8"/>
</dbReference>
<feature type="domain" description="Fibronectin type-III" evidence="3">
    <location>
        <begin position="646"/>
        <end position="736"/>
    </location>
</feature>
<evidence type="ECO:0000313" key="5">
    <source>
        <dbReference type="Proteomes" id="UP000003688"/>
    </source>
</evidence>
<dbReference type="Pfam" id="PF25275">
    <property type="entry name" value="Golvesin_C"/>
    <property type="match status" value="3"/>
</dbReference>
<evidence type="ECO:0000259" key="3">
    <source>
        <dbReference type="PROSITE" id="PS50853"/>
    </source>
</evidence>